<keyword evidence="2" id="KW-1185">Reference proteome</keyword>
<accession>A0A1I4ZA21</accession>
<evidence type="ECO:0000313" key="2">
    <source>
        <dbReference type="Proteomes" id="UP000199153"/>
    </source>
</evidence>
<protein>
    <submittedName>
        <fullName evidence="1">Uncharacterized protein</fullName>
    </submittedName>
</protein>
<dbReference type="Proteomes" id="UP000199153">
    <property type="component" value="Unassembled WGS sequence"/>
</dbReference>
<dbReference type="AlphaFoldDB" id="A0A1I4ZA21"/>
<sequence length="92" mass="10538">MLVWLLIPIGKQITLLRIFVKKVVLHKTNPLTSNKVGINSALNIFFLLRPSGVIKIVSTDTHLELYPEFIIYCINRFSDLKSQELPEIFNLG</sequence>
<organism evidence="1 2">
    <name type="scientific">Salegentibacter flavus</name>
    <dbReference type="NCBI Taxonomy" id="287099"/>
    <lineage>
        <taxon>Bacteria</taxon>
        <taxon>Pseudomonadati</taxon>
        <taxon>Bacteroidota</taxon>
        <taxon>Flavobacteriia</taxon>
        <taxon>Flavobacteriales</taxon>
        <taxon>Flavobacteriaceae</taxon>
        <taxon>Salegentibacter</taxon>
    </lineage>
</organism>
<proteinExistence type="predicted"/>
<evidence type="ECO:0000313" key="1">
    <source>
        <dbReference type="EMBL" id="SFN47096.1"/>
    </source>
</evidence>
<dbReference type="EMBL" id="FOVL01000005">
    <property type="protein sequence ID" value="SFN47096.1"/>
    <property type="molecule type" value="Genomic_DNA"/>
</dbReference>
<reference evidence="1 2" key="1">
    <citation type="submission" date="2016-10" db="EMBL/GenBank/DDBJ databases">
        <authorList>
            <person name="de Groot N.N."/>
        </authorList>
    </citation>
    <scope>NUCLEOTIDE SEQUENCE [LARGE SCALE GENOMIC DNA]</scope>
    <source>
        <strain evidence="1 2">DSM 17794</strain>
    </source>
</reference>
<gene>
    <name evidence="1" type="ORF">SAMN05660413_01235</name>
</gene>
<name>A0A1I4ZA21_9FLAO</name>